<keyword evidence="2" id="KW-1185">Reference proteome</keyword>
<dbReference type="RefSeq" id="WP_249356563.1">
    <property type="nucleotide sequence ID" value="NZ_JAKJLQ010000023.1"/>
</dbReference>
<reference evidence="1" key="2">
    <citation type="submission" date="2022-01" db="EMBL/GenBank/DDBJ databases">
        <authorList>
            <person name="Sanchez-Suarez J."/>
            <person name="Villamil L."/>
            <person name="Diaz L.E."/>
        </authorList>
    </citation>
    <scope>NUCLEOTIDE SEQUENCE</scope>
    <source>
        <strain evidence="1">EUFUS-Z928</strain>
    </source>
</reference>
<reference evidence="1" key="1">
    <citation type="journal article" date="2022" name="Data Brief">
        <title>Draft genome sequence data of Gordonia hongkongensis strain EUFUS-Z928 isolated from the octocoral Eunicea fusca.</title>
        <authorList>
            <person name="Sanchez-Suarez J."/>
            <person name="Diaz L."/>
            <person name="Melo-Bolivar J."/>
            <person name="Villamil L."/>
        </authorList>
    </citation>
    <scope>NUCLEOTIDE SEQUENCE</scope>
    <source>
        <strain evidence="1">EUFUS-Z928</strain>
    </source>
</reference>
<sequence length="198" mass="21356">MLSILHRFESLRQTRGGSEHLPNAGRLFNEPGQAVAATPAVAVPSTGPVHLAAEWETVRRKGTWHVPPSTLVTGSMGTVDMDFTHATFPGPSTILQLQVSITTVKLRIGPDQEIRYGDLQLSGWSKVKDKAGAPTRPGGPVIELTGSASGMNRHRHQTELTHRTVSTGADRSPLRERWAGGLLVLTLNSTVSRVFPDS</sequence>
<accession>A0ABT6BZC5</accession>
<dbReference type="EMBL" id="JAKJLQ010000023">
    <property type="protein sequence ID" value="MDF6103427.1"/>
    <property type="molecule type" value="Genomic_DNA"/>
</dbReference>
<dbReference type="Proteomes" id="UP001152308">
    <property type="component" value="Unassembled WGS sequence"/>
</dbReference>
<proteinExistence type="predicted"/>
<protein>
    <submittedName>
        <fullName evidence="1">DUF1707 domain-containing protein</fullName>
    </submittedName>
</protein>
<name>A0ABT6BZC5_9ACTN</name>
<evidence type="ECO:0000313" key="2">
    <source>
        <dbReference type="Proteomes" id="UP001152308"/>
    </source>
</evidence>
<evidence type="ECO:0000313" key="1">
    <source>
        <dbReference type="EMBL" id="MDF6103427.1"/>
    </source>
</evidence>
<gene>
    <name evidence="1" type="ORF">L2299_20485</name>
</gene>
<comment type="caution">
    <text evidence="1">The sequence shown here is derived from an EMBL/GenBank/DDBJ whole genome shotgun (WGS) entry which is preliminary data.</text>
</comment>
<organism evidence="1 2">
    <name type="scientific">Gordonia hongkongensis</name>
    <dbReference type="NCBI Taxonomy" id="1701090"/>
    <lineage>
        <taxon>Bacteria</taxon>
        <taxon>Bacillati</taxon>
        <taxon>Actinomycetota</taxon>
        <taxon>Actinomycetes</taxon>
        <taxon>Mycobacteriales</taxon>
        <taxon>Gordoniaceae</taxon>
        <taxon>Gordonia</taxon>
    </lineage>
</organism>